<dbReference type="Proteomes" id="UP000675554">
    <property type="component" value="Unassembled WGS sequence"/>
</dbReference>
<sequence length="98" mass="10442">ALGLADRMAGYAMPDDKGDLGAVPWKDGYKKTKWLSKKQLSQELVLDAKADLVFAGWGYGFNEGDGFTPARLKKLGVDSYLLTESCRNGHEGGGSGGS</sequence>
<dbReference type="EMBL" id="JAGSMN010001003">
    <property type="protein sequence ID" value="MBR7677603.1"/>
    <property type="molecule type" value="Genomic_DNA"/>
</dbReference>
<proteinExistence type="predicted"/>
<accession>A0A8T4J3L5</accession>
<evidence type="ECO:0000313" key="2">
    <source>
        <dbReference type="Proteomes" id="UP000675554"/>
    </source>
</evidence>
<reference evidence="1" key="1">
    <citation type="submission" date="2021-04" db="EMBL/GenBank/DDBJ databases">
        <title>Sequencing of actinobacteria type strains.</title>
        <authorList>
            <person name="Nguyen G.-S."/>
            <person name="Wentzel A."/>
        </authorList>
    </citation>
    <scope>NUCLEOTIDE SEQUENCE</scope>
    <source>
        <strain evidence="1">DSM 42095</strain>
    </source>
</reference>
<gene>
    <name evidence="1" type="ORF">KDA82_32365</name>
</gene>
<name>A0A8T4J3L5_9ACTN</name>
<dbReference type="AlphaFoldDB" id="A0A8T4J3L5"/>
<evidence type="ECO:0000313" key="1">
    <source>
        <dbReference type="EMBL" id="MBR7677603.1"/>
    </source>
</evidence>
<organism evidence="1 2">
    <name type="scientific">Streptomyces daliensis</name>
    <dbReference type="NCBI Taxonomy" id="299421"/>
    <lineage>
        <taxon>Bacteria</taxon>
        <taxon>Bacillati</taxon>
        <taxon>Actinomycetota</taxon>
        <taxon>Actinomycetes</taxon>
        <taxon>Kitasatosporales</taxon>
        <taxon>Streptomycetaceae</taxon>
        <taxon>Streptomyces</taxon>
    </lineage>
</organism>
<feature type="non-terminal residue" evidence="1">
    <location>
        <position position="98"/>
    </location>
</feature>
<keyword evidence="2" id="KW-1185">Reference proteome</keyword>
<dbReference type="Gene3D" id="3.40.50.1980">
    <property type="entry name" value="Nitrogenase molybdenum iron protein domain"/>
    <property type="match status" value="1"/>
</dbReference>
<comment type="caution">
    <text evidence="1">The sequence shown here is derived from an EMBL/GenBank/DDBJ whole genome shotgun (WGS) entry which is preliminary data.</text>
</comment>
<feature type="non-terminal residue" evidence="1">
    <location>
        <position position="1"/>
    </location>
</feature>
<protein>
    <submittedName>
        <fullName evidence="1">Iron transporter</fullName>
    </submittedName>
</protein>